<feature type="region of interest" description="Disordered" evidence="1">
    <location>
        <begin position="1"/>
        <end position="31"/>
    </location>
</feature>
<comment type="caution">
    <text evidence="2">The sequence shown here is derived from an EMBL/GenBank/DDBJ whole genome shotgun (WGS) entry which is preliminary data.</text>
</comment>
<evidence type="ECO:0000313" key="2">
    <source>
        <dbReference type="EMBL" id="TRY77553.1"/>
    </source>
</evidence>
<dbReference type="InterPro" id="IPR004244">
    <property type="entry name" value="Transposase_22"/>
</dbReference>
<dbReference type="EMBL" id="SRMA01026682">
    <property type="protein sequence ID" value="TRY77553.1"/>
    <property type="molecule type" value="Genomic_DNA"/>
</dbReference>
<dbReference type="PANTHER" id="PTHR11505">
    <property type="entry name" value="L1 TRANSPOSABLE ELEMENT-RELATED"/>
    <property type="match status" value="1"/>
</dbReference>
<evidence type="ECO:0008006" key="4">
    <source>
        <dbReference type="Google" id="ProtNLM"/>
    </source>
</evidence>
<protein>
    <recommendedName>
        <fullName evidence="4">L1 transposable element RRM domain-containing protein</fullName>
    </recommendedName>
</protein>
<organism evidence="2 3">
    <name type="scientific">Danionella cerebrum</name>
    <dbReference type="NCBI Taxonomy" id="2873325"/>
    <lineage>
        <taxon>Eukaryota</taxon>
        <taxon>Metazoa</taxon>
        <taxon>Chordata</taxon>
        <taxon>Craniata</taxon>
        <taxon>Vertebrata</taxon>
        <taxon>Euteleostomi</taxon>
        <taxon>Actinopterygii</taxon>
        <taxon>Neopterygii</taxon>
        <taxon>Teleostei</taxon>
        <taxon>Ostariophysi</taxon>
        <taxon>Cypriniformes</taxon>
        <taxon>Danionidae</taxon>
        <taxon>Danioninae</taxon>
        <taxon>Danionella</taxon>
    </lineage>
</organism>
<name>A0A553PIQ2_9TELE</name>
<reference evidence="2 3" key="1">
    <citation type="journal article" date="2019" name="Sci. Data">
        <title>Hybrid genome assembly and annotation of Danionella translucida.</title>
        <authorList>
            <person name="Kadobianskyi M."/>
            <person name="Schulze L."/>
            <person name="Schuelke M."/>
            <person name="Judkewitz B."/>
        </authorList>
    </citation>
    <scope>NUCLEOTIDE SEQUENCE [LARGE SCALE GENOMIC DNA]</scope>
    <source>
        <strain evidence="2 3">Bolton</strain>
    </source>
</reference>
<dbReference type="Proteomes" id="UP000316079">
    <property type="component" value="Unassembled WGS sequence"/>
</dbReference>
<gene>
    <name evidence="2" type="ORF">DNTS_001964</name>
</gene>
<dbReference type="Gene3D" id="3.30.70.1820">
    <property type="entry name" value="L1 transposable element, RRM domain"/>
    <property type="match status" value="1"/>
</dbReference>
<dbReference type="STRING" id="623744.A0A553PIQ2"/>
<dbReference type="OrthoDB" id="8861212at2759"/>
<accession>A0A553PIQ2</accession>
<proteinExistence type="predicted"/>
<dbReference type="Gene3D" id="1.20.5.340">
    <property type="match status" value="1"/>
</dbReference>
<keyword evidence="3" id="KW-1185">Reference proteome</keyword>
<sequence length="287" mass="32337">MSSKPRQKKADSANASELEPERQSAKDESSTIDGSALMAAIKTLEAGIHQKFDAHAAEFRKEILSLREEMHNSMVAVTSDVKAHEERLSSLESATSEWTTSLQVLEPTVASLQNEITALRAKCLDLECRSRRSNIRLLGIPEGSEGPQPTKFVAEALREIFVLHEAPLLARAHRALVAKPAEGQRPRAFVICFHRFDVKEDILRKAIQAKQLKFKDKNVHVFPDFPPEIAKKRAAYYDVKRLLRPRSDVKYGLRGLTGFRITYNNSEHIFDSPAEAMAFVKHRIIPD</sequence>
<evidence type="ECO:0000256" key="1">
    <source>
        <dbReference type="SAM" id="MobiDB-lite"/>
    </source>
</evidence>
<dbReference type="AlphaFoldDB" id="A0A553PIQ2"/>
<evidence type="ECO:0000313" key="3">
    <source>
        <dbReference type="Proteomes" id="UP000316079"/>
    </source>
</evidence>
<feature type="compositionally biased region" description="Basic and acidic residues" evidence="1">
    <location>
        <begin position="19"/>
        <end position="29"/>
    </location>
</feature>